<dbReference type="AlphaFoldDB" id="A0A151JG06"/>
<evidence type="ECO:0000313" key="1">
    <source>
        <dbReference type="EMBL" id="KYN24710.1"/>
    </source>
</evidence>
<accession>A0A151JG06</accession>
<reference evidence="2" key="1">
    <citation type="submission" date="2015-12" db="EMBL/GenBank/DDBJ databases">
        <authorList>
            <person name="Tarr C.L."/>
            <person name="Gladney L.M."/>
        </authorList>
    </citation>
    <scope>NUCLEOTIDE SEQUENCE [LARGE SCALE GENOMIC DNA]</scope>
    <source>
        <strain evidence="2">2756-81</strain>
    </source>
</reference>
<organism evidence="1 2">
    <name type="scientific">Vibrio cidicii</name>
    <dbReference type="NCBI Taxonomy" id="1763883"/>
    <lineage>
        <taxon>Bacteria</taxon>
        <taxon>Pseudomonadati</taxon>
        <taxon>Pseudomonadota</taxon>
        <taxon>Gammaproteobacteria</taxon>
        <taxon>Vibrionales</taxon>
        <taxon>Vibrionaceae</taxon>
        <taxon>Vibrio</taxon>
    </lineage>
</organism>
<dbReference type="EMBL" id="LOMK01000001">
    <property type="protein sequence ID" value="KYN24710.1"/>
    <property type="molecule type" value="Genomic_DNA"/>
</dbReference>
<comment type="caution">
    <text evidence="1">The sequence shown here is derived from an EMBL/GenBank/DDBJ whole genome shotgun (WGS) entry which is preliminary data.</text>
</comment>
<gene>
    <name evidence="1" type="ORF">AUQ44_02155</name>
</gene>
<dbReference type="Proteomes" id="UP000075349">
    <property type="component" value="Unassembled WGS sequence"/>
</dbReference>
<name>A0A151JG06_9VIBR</name>
<protein>
    <submittedName>
        <fullName evidence="1">Uncharacterized protein</fullName>
    </submittedName>
</protein>
<sequence>MLVYVNNFDLSGNAAAERALQSVCGWIQFKTNEDFDVEMLKSSGNYKFDNITVRTFCAVALEPKMYSVLLTHPDRDIKGRHWETEIGIKEEGGKTKFSILLKVNDISTQVRGNVVTTRPLVVKYLSDSKLLKQDTVGLKVKFLNNKEDIRALKWEIYRPERIYPLVLVSKNRLIHNIRLQQQLLGLAQVVVFPEETDDGLVESELTKRYSVWDGAVNIVQPLFGNDETPKLLSFKRSN</sequence>
<evidence type="ECO:0000313" key="2">
    <source>
        <dbReference type="Proteomes" id="UP000075349"/>
    </source>
</evidence>
<proteinExistence type="predicted"/>